<keyword evidence="7" id="KW-0285">Flavoprotein</keyword>
<evidence type="ECO:0000313" key="8">
    <source>
        <dbReference type="EMBL" id="ALO16366.1"/>
    </source>
</evidence>
<comment type="pathway">
    <text evidence="1 7">Metabolic intermediate biosynthesis; chorismate biosynthesis; chorismate from D-erythrose 4-phosphate and phosphoenolpyruvate: step 7/7.</text>
</comment>
<comment type="caution">
    <text evidence="7">Lacks conserved residue(s) required for the propagation of feature annotation.</text>
</comment>
<keyword evidence="5 7" id="KW-0057">Aromatic amino acid biosynthesis</keyword>
<evidence type="ECO:0000313" key="9">
    <source>
        <dbReference type="Proteomes" id="UP000064893"/>
    </source>
</evidence>
<organism evidence="8 9">
    <name type="scientific">Salinivirga cyanobacteriivorans</name>
    <dbReference type="NCBI Taxonomy" id="1307839"/>
    <lineage>
        <taxon>Bacteria</taxon>
        <taxon>Pseudomonadati</taxon>
        <taxon>Bacteroidota</taxon>
        <taxon>Bacteroidia</taxon>
        <taxon>Bacteroidales</taxon>
        <taxon>Salinivirgaceae</taxon>
        <taxon>Salinivirga</taxon>
    </lineage>
</organism>
<dbReference type="GO" id="GO:0010181">
    <property type="term" value="F:FMN binding"/>
    <property type="evidence" value="ECO:0007669"/>
    <property type="project" value="TreeGrafter"/>
</dbReference>
<dbReference type="EC" id="4.2.3.5" evidence="3 7"/>
<evidence type="ECO:0000256" key="2">
    <source>
        <dbReference type="ARBA" id="ARBA00008014"/>
    </source>
</evidence>
<keyword evidence="7" id="KW-0288">FMN</keyword>
<evidence type="ECO:0000256" key="1">
    <source>
        <dbReference type="ARBA" id="ARBA00005044"/>
    </source>
</evidence>
<protein>
    <recommendedName>
        <fullName evidence="3 7">Chorismate synthase</fullName>
        <shortName evidence="7">CS</shortName>
        <ecNumber evidence="3 7">4.2.3.5</ecNumber>
    </recommendedName>
    <alternativeName>
        <fullName evidence="7">5-enolpyruvylshikimate-3-phosphate phospholyase</fullName>
    </alternativeName>
</protein>
<comment type="catalytic activity">
    <reaction evidence="7">
        <text>5-O-(1-carboxyvinyl)-3-phosphoshikimate = chorismate + phosphate</text>
        <dbReference type="Rhea" id="RHEA:21020"/>
        <dbReference type="ChEBI" id="CHEBI:29748"/>
        <dbReference type="ChEBI" id="CHEBI:43474"/>
        <dbReference type="ChEBI" id="CHEBI:57701"/>
        <dbReference type="EC" id="4.2.3.5"/>
    </reaction>
</comment>
<sequence>MNTFGRLFRIHIFGESHGGAVGINIDGCPAGIPLSKTDFEADLARRKSGAKGTTPRKESDQPELLTGIFENKTTGAPLTILFRNENVRSKDYSNLKKTPRPGHADFVAQHKFGGYADYRGGGHFSGRLTLPLTAAGVVAKKVCENLNIEARLIKAGGESDIESAINKAIEANQSIGGIVECKVNNLPVGLGEPFFDSVESLLSHIVFAIPAIKGIEFGSGFRAAQMTGAAHNDNIIDAKGKTETNHAGGINGGISNGNELEFRVAVKPTSSVSTAQNTMNLQKGEVEALKIEGRHDRCIALRVPPVLEAATAIVLADLMLLEQKAPRVIN</sequence>
<gene>
    <name evidence="7 8" type="primary">aroC</name>
    <name evidence="8" type="ORF">L21SP5_02743</name>
</gene>
<keyword evidence="4 7" id="KW-0028">Amino-acid biosynthesis</keyword>
<dbReference type="Gene3D" id="3.60.150.10">
    <property type="entry name" value="Chorismate synthase AroC"/>
    <property type="match status" value="2"/>
</dbReference>
<dbReference type="KEGG" id="blq:L21SP5_02743"/>
<dbReference type="STRING" id="1307839.L21SP5_02743"/>
<dbReference type="UniPathway" id="UPA00053">
    <property type="reaction ID" value="UER00090"/>
</dbReference>
<feature type="binding site" evidence="7">
    <location>
        <position position="46"/>
    </location>
    <ligand>
        <name>NADP(+)</name>
        <dbReference type="ChEBI" id="CHEBI:58349"/>
    </ligand>
</feature>
<dbReference type="SUPFAM" id="SSF103263">
    <property type="entry name" value="Chorismate synthase, AroC"/>
    <property type="match status" value="1"/>
</dbReference>
<dbReference type="OrthoDB" id="9771806at2"/>
<dbReference type="PATRIC" id="fig|1307839.3.peg.2880"/>
<dbReference type="InterPro" id="IPR000453">
    <property type="entry name" value="Chorismate_synth"/>
</dbReference>
<dbReference type="InterPro" id="IPR020541">
    <property type="entry name" value="Chorismate_synthase_CS"/>
</dbReference>
<dbReference type="RefSeq" id="WP_057953744.1">
    <property type="nucleotide sequence ID" value="NZ_CP013118.1"/>
</dbReference>
<dbReference type="PANTHER" id="PTHR21085">
    <property type="entry name" value="CHORISMATE SYNTHASE"/>
    <property type="match status" value="1"/>
</dbReference>
<evidence type="ECO:0000256" key="6">
    <source>
        <dbReference type="ARBA" id="ARBA00023239"/>
    </source>
</evidence>
<dbReference type="GO" id="GO:0008652">
    <property type="term" value="P:amino acid biosynthetic process"/>
    <property type="evidence" value="ECO:0007669"/>
    <property type="project" value="UniProtKB-KW"/>
</dbReference>
<dbReference type="GO" id="GO:0005829">
    <property type="term" value="C:cytosol"/>
    <property type="evidence" value="ECO:0007669"/>
    <property type="project" value="TreeGrafter"/>
</dbReference>
<dbReference type="GO" id="GO:0004107">
    <property type="term" value="F:chorismate synthase activity"/>
    <property type="evidence" value="ECO:0007669"/>
    <property type="project" value="UniProtKB-UniRule"/>
</dbReference>
<reference evidence="8 9" key="1">
    <citation type="submission" date="2015-11" db="EMBL/GenBank/DDBJ databases">
        <title>Description and complete genome sequence of a novel strain predominating in hypersaline microbial mats and representing a new family of the Bacteriodetes phylum.</title>
        <authorList>
            <person name="Spring S."/>
            <person name="Bunk B."/>
            <person name="Sproer C."/>
            <person name="Klenk H.-P."/>
        </authorList>
    </citation>
    <scope>NUCLEOTIDE SEQUENCE [LARGE SCALE GENOMIC DNA]</scope>
    <source>
        <strain evidence="8 9">L21-Spi-D4</strain>
    </source>
</reference>
<dbReference type="HAMAP" id="MF_00300">
    <property type="entry name" value="Chorismate_synth"/>
    <property type="match status" value="1"/>
</dbReference>
<accession>A0A0S2I240</accession>
<dbReference type="PANTHER" id="PTHR21085:SF0">
    <property type="entry name" value="CHORISMATE SYNTHASE"/>
    <property type="match status" value="1"/>
</dbReference>
<keyword evidence="7" id="KW-0521">NADP</keyword>
<dbReference type="GO" id="GO:0009423">
    <property type="term" value="P:chorismate biosynthetic process"/>
    <property type="evidence" value="ECO:0007669"/>
    <property type="project" value="UniProtKB-UniRule"/>
</dbReference>
<keyword evidence="6 7" id="KW-0456">Lyase</keyword>
<evidence type="ECO:0000256" key="3">
    <source>
        <dbReference type="ARBA" id="ARBA00013036"/>
    </source>
</evidence>
<keyword evidence="7" id="KW-0274">FAD</keyword>
<feature type="binding site" evidence="7">
    <location>
        <begin position="123"/>
        <end position="125"/>
    </location>
    <ligand>
        <name>FMN</name>
        <dbReference type="ChEBI" id="CHEBI:58210"/>
    </ligand>
</feature>
<dbReference type="EMBL" id="CP013118">
    <property type="protein sequence ID" value="ALO16366.1"/>
    <property type="molecule type" value="Genomic_DNA"/>
</dbReference>
<evidence type="ECO:0000256" key="7">
    <source>
        <dbReference type="HAMAP-Rule" id="MF_00300"/>
    </source>
</evidence>
<dbReference type="AlphaFoldDB" id="A0A0S2I240"/>
<feature type="binding site" evidence="7">
    <location>
        <position position="252"/>
    </location>
    <ligand>
        <name>FMN</name>
        <dbReference type="ChEBI" id="CHEBI:58210"/>
    </ligand>
</feature>
<evidence type="ECO:0000256" key="5">
    <source>
        <dbReference type="ARBA" id="ARBA00023141"/>
    </source>
</evidence>
<dbReference type="PROSITE" id="PS00788">
    <property type="entry name" value="CHORISMATE_SYNTHASE_2"/>
    <property type="match status" value="1"/>
</dbReference>
<dbReference type="GO" id="GO:0009073">
    <property type="term" value="P:aromatic amino acid family biosynthetic process"/>
    <property type="evidence" value="ECO:0007669"/>
    <property type="project" value="UniProtKB-KW"/>
</dbReference>
<comment type="similarity">
    <text evidence="2 7">Belongs to the chorismate synthase family.</text>
</comment>
<comment type="cofactor">
    <cofactor evidence="7">
        <name>FMNH2</name>
        <dbReference type="ChEBI" id="CHEBI:57618"/>
    </cofactor>
    <text evidence="7">Reduced FMN (FMNH(2)).</text>
</comment>
<comment type="subunit">
    <text evidence="7">Homotetramer.</text>
</comment>
<proteinExistence type="inferred from homology"/>
<dbReference type="PIRSF" id="PIRSF001456">
    <property type="entry name" value="Chorismate_synth"/>
    <property type="match status" value="1"/>
</dbReference>
<feature type="binding site" evidence="7">
    <location>
        <position position="294"/>
    </location>
    <ligand>
        <name>FMN</name>
        <dbReference type="ChEBI" id="CHEBI:58210"/>
    </ligand>
</feature>
<dbReference type="Pfam" id="PF01264">
    <property type="entry name" value="Chorismate_synt"/>
    <property type="match status" value="1"/>
</dbReference>
<keyword evidence="9" id="KW-1185">Reference proteome</keyword>
<name>A0A0S2I240_9BACT</name>
<dbReference type="CDD" id="cd07304">
    <property type="entry name" value="Chorismate_synthase"/>
    <property type="match status" value="1"/>
</dbReference>
<feature type="binding site" evidence="7">
    <location>
        <position position="51"/>
    </location>
    <ligand>
        <name>NADP(+)</name>
        <dbReference type="ChEBI" id="CHEBI:58349"/>
    </ligand>
</feature>
<feature type="binding site" evidence="7">
    <location>
        <begin position="267"/>
        <end position="271"/>
    </location>
    <ligand>
        <name>FMN</name>
        <dbReference type="ChEBI" id="CHEBI:58210"/>
    </ligand>
</feature>
<dbReference type="Proteomes" id="UP000064893">
    <property type="component" value="Chromosome"/>
</dbReference>
<dbReference type="InterPro" id="IPR035904">
    <property type="entry name" value="Chorismate_synth_AroC_sf"/>
</dbReference>
<evidence type="ECO:0000256" key="4">
    <source>
        <dbReference type="ARBA" id="ARBA00022605"/>
    </source>
</evidence>
<comment type="function">
    <text evidence="7">Catalyzes the anti-1,4-elimination of the C-3 phosphate and the C-6 proR hydrogen from 5-enolpyruvylshikimate-3-phosphate (EPSP) to yield chorismate, which is the branch point compound that serves as the starting substrate for the three terminal pathways of aromatic amino acid biosynthesis. This reaction introduces a second double bond into the aromatic ring system.</text>
</comment>